<organism evidence="1 2">
    <name type="scientific">Sesamum angolense</name>
    <dbReference type="NCBI Taxonomy" id="2727404"/>
    <lineage>
        <taxon>Eukaryota</taxon>
        <taxon>Viridiplantae</taxon>
        <taxon>Streptophyta</taxon>
        <taxon>Embryophyta</taxon>
        <taxon>Tracheophyta</taxon>
        <taxon>Spermatophyta</taxon>
        <taxon>Magnoliopsida</taxon>
        <taxon>eudicotyledons</taxon>
        <taxon>Gunneridae</taxon>
        <taxon>Pentapetalae</taxon>
        <taxon>asterids</taxon>
        <taxon>lamiids</taxon>
        <taxon>Lamiales</taxon>
        <taxon>Pedaliaceae</taxon>
        <taxon>Sesamum</taxon>
    </lineage>
</organism>
<dbReference type="Proteomes" id="UP001289374">
    <property type="component" value="Unassembled WGS sequence"/>
</dbReference>
<dbReference type="PANTHER" id="PTHR48237">
    <property type="entry name" value="GAMMA-TUBULIN COMPLEX COMPONENT"/>
    <property type="match status" value="1"/>
</dbReference>
<reference evidence="1" key="2">
    <citation type="journal article" date="2024" name="Plant">
        <title>Genomic evolution and insights into agronomic trait innovations of Sesamum species.</title>
        <authorList>
            <person name="Miao H."/>
            <person name="Wang L."/>
            <person name="Qu L."/>
            <person name="Liu H."/>
            <person name="Sun Y."/>
            <person name="Le M."/>
            <person name="Wang Q."/>
            <person name="Wei S."/>
            <person name="Zheng Y."/>
            <person name="Lin W."/>
            <person name="Duan Y."/>
            <person name="Cao H."/>
            <person name="Xiong S."/>
            <person name="Wang X."/>
            <person name="Wei L."/>
            <person name="Li C."/>
            <person name="Ma Q."/>
            <person name="Ju M."/>
            <person name="Zhao R."/>
            <person name="Li G."/>
            <person name="Mu C."/>
            <person name="Tian Q."/>
            <person name="Mei H."/>
            <person name="Zhang T."/>
            <person name="Gao T."/>
            <person name="Zhang H."/>
        </authorList>
    </citation>
    <scope>NUCLEOTIDE SEQUENCE</scope>
    <source>
        <strain evidence="1">K16</strain>
    </source>
</reference>
<dbReference type="AlphaFoldDB" id="A0AAE1XBC6"/>
<keyword evidence="2" id="KW-1185">Reference proteome</keyword>
<dbReference type="EMBL" id="JACGWL010000002">
    <property type="protein sequence ID" value="KAK4408298.1"/>
    <property type="molecule type" value="Genomic_DNA"/>
</dbReference>
<evidence type="ECO:0000313" key="1">
    <source>
        <dbReference type="EMBL" id="KAK4408298.1"/>
    </source>
</evidence>
<name>A0AAE1XBC6_9LAMI</name>
<accession>A0AAE1XBC6</accession>
<evidence type="ECO:0000313" key="2">
    <source>
        <dbReference type="Proteomes" id="UP001289374"/>
    </source>
</evidence>
<dbReference type="PANTHER" id="PTHR48237:SF1">
    <property type="entry name" value="SPC97_SPC98 FAMILY OF SPINDLE POLE BODY (SBP) COMPONENT"/>
    <property type="match status" value="1"/>
</dbReference>
<sequence length="157" mass="17136">MAEKSILGNNDIDDVRWLCSLTESELDLLMGLKNLVNMRAKKIGHEALAKKFDLRMMRALSVTFMKHLKEQLKMYQRLQASTGMSGILKSLIIVSSCALDSYALVSGISERFLCLAGACGARVLRTGTISSQKAAADTPGALEDSSSAGMYQTLFDH</sequence>
<reference evidence="1" key="1">
    <citation type="submission" date="2020-06" db="EMBL/GenBank/DDBJ databases">
        <authorList>
            <person name="Li T."/>
            <person name="Hu X."/>
            <person name="Zhang T."/>
            <person name="Song X."/>
            <person name="Zhang H."/>
            <person name="Dai N."/>
            <person name="Sheng W."/>
            <person name="Hou X."/>
            <person name="Wei L."/>
        </authorList>
    </citation>
    <scope>NUCLEOTIDE SEQUENCE</scope>
    <source>
        <strain evidence="1">K16</strain>
        <tissue evidence="1">Leaf</tissue>
    </source>
</reference>
<proteinExistence type="predicted"/>
<comment type="caution">
    <text evidence="1">The sequence shown here is derived from an EMBL/GenBank/DDBJ whole genome shotgun (WGS) entry which is preliminary data.</text>
</comment>
<gene>
    <name evidence="1" type="ORF">Sango_0410800</name>
</gene>
<protein>
    <submittedName>
        <fullName evidence="1">Uncharacterized protein</fullName>
    </submittedName>
</protein>